<comment type="caution">
    <text evidence="1">The sequence shown here is derived from an EMBL/GenBank/DDBJ whole genome shotgun (WGS) entry which is preliminary data.</text>
</comment>
<sequence>MGKKDWYHVSSHGAVIYCIAAAPDCTTKEITEALGLTGRTVWGIIGDLRRAGMLRVRKEGRRHHYTVNPNAPLRHPALKRFTLRAILGDITAQAAQRDGRRKQLTAARS</sequence>
<dbReference type="InterPro" id="IPR036388">
    <property type="entry name" value="WH-like_DNA-bd_sf"/>
</dbReference>
<reference evidence="1" key="1">
    <citation type="journal article" date="2015" name="Nature">
        <title>Complex archaea that bridge the gap between prokaryotes and eukaryotes.</title>
        <authorList>
            <person name="Spang A."/>
            <person name="Saw J.H."/>
            <person name="Jorgensen S.L."/>
            <person name="Zaremba-Niedzwiedzka K."/>
            <person name="Martijn J."/>
            <person name="Lind A.E."/>
            <person name="van Eijk R."/>
            <person name="Schleper C."/>
            <person name="Guy L."/>
            <person name="Ettema T.J."/>
        </authorList>
    </citation>
    <scope>NUCLEOTIDE SEQUENCE</scope>
</reference>
<evidence type="ECO:0008006" key="2">
    <source>
        <dbReference type="Google" id="ProtNLM"/>
    </source>
</evidence>
<dbReference type="Pfam" id="PF13412">
    <property type="entry name" value="HTH_24"/>
    <property type="match status" value="1"/>
</dbReference>
<dbReference type="InterPro" id="IPR011991">
    <property type="entry name" value="ArsR-like_HTH"/>
</dbReference>
<dbReference type="CDD" id="cd00090">
    <property type="entry name" value="HTH_ARSR"/>
    <property type="match status" value="1"/>
</dbReference>
<name>A0A0F9ICW8_9ZZZZ</name>
<accession>A0A0F9ICW8</accession>
<dbReference type="SUPFAM" id="SSF46785">
    <property type="entry name" value="Winged helix' DNA-binding domain"/>
    <property type="match status" value="1"/>
</dbReference>
<dbReference type="AlphaFoldDB" id="A0A0F9ICW8"/>
<dbReference type="EMBL" id="LAZR01014416">
    <property type="protein sequence ID" value="KKM17579.1"/>
    <property type="molecule type" value="Genomic_DNA"/>
</dbReference>
<evidence type="ECO:0000313" key="1">
    <source>
        <dbReference type="EMBL" id="KKM17579.1"/>
    </source>
</evidence>
<dbReference type="Gene3D" id="1.10.10.10">
    <property type="entry name" value="Winged helix-like DNA-binding domain superfamily/Winged helix DNA-binding domain"/>
    <property type="match status" value="1"/>
</dbReference>
<gene>
    <name evidence="1" type="ORF">LCGC14_1674360</name>
</gene>
<dbReference type="InterPro" id="IPR036390">
    <property type="entry name" value="WH_DNA-bd_sf"/>
</dbReference>
<organism evidence="1">
    <name type="scientific">marine sediment metagenome</name>
    <dbReference type="NCBI Taxonomy" id="412755"/>
    <lineage>
        <taxon>unclassified sequences</taxon>
        <taxon>metagenomes</taxon>
        <taxon>ecological metagenomes</taxon>
    </lineage>
</organism>
<proteinExistence type="predicted"/>
<protein>
    <recommendedName>
        <fullName evidence="2">Transcription regulator TrmB N-terminal domain-containing protein</fullName>
    </recommendedName>
</protein>